<evidence type="ECO:0000256" key="3">
    <source>
        <dbReference type="ARBA" id="ARBA00016197"/>
    </source>
</evidence>
<accession>G3Y0Y1</accession>
<dbReference type="PANTHER" id="PTHR36091:SF1">
    <property type="entry name" value="ALTERED INHERITANCE OF MITOCHONDRIA PROTEIN 9, MITOCHONDRIAL"/>
    <property type="match status" value="1"/>
</dbReference>
<dbReference type="HOGENOM" id="CLU_756439_0_0_1"/>
<dbReference type="GO" id="GO:0005739">
    <property type="term" value="C:mitochondrion"/>
    <property type="evidence" value="ECO:0007669"/>
    <property type="project" value="UniProtKB-SubCell"/>
</dbReference>
<organism evidence="7 8">
    <name type="scientific">Aspergillus niger (strain ATCC 1015 / CBS 113.46 / FGSC A1144 / LSHB Ac4 / NCTC 3858a / NRRL 328 / USDA 3528.7)</name>
    <dbReference type="NCBI Taxonomy" id="380704"/>
    <lineage>
        <taxon>Eukaryota</taxon>
        <taxon>Fungi</taxon>
        <taxon>Dikarya</taxon>
        <taxon>Ascomycota</taxon>
        <taxon>Pezizomycotina</taxon>
        <taxon>Eurotiomycetes</taxon>
        <taxon>Eurotiomycetidae</taxon>
        <taxon>Eurotiales</taxon>
        <taxon>Aspergillaceae</taxon>
        <taxon>Aspergillus</taxon>
        <taxon>Aspergillus subgen. Circumdati</taxon>
    </lineage>
</organism>
<dbReference type="SUPFAM" id="SSF56112">
    <property type="entry name" value="Protein kinase-like (PK-like)"/>
    <property type="match status" value="1"/>
</dbReference>
<reference evidence="7 8" key="1">
    <citation type="journal article" date="2011" name="Genome Res.">
        <title>Comparative genomics of citric-acid-producing Aspergillus niger ATCC 1015 versus enzyme-producing CBS 513.88.</title>
        <authorList>
            <person name="Andersen M.R."/>
            <person name="Salazar M.P."/>
            <person name="Schaap P.J."/>
            <person name="van de Vondervoort P.J."/>
            <person name="Culley D."/>
            <person name="Thykaer J."/>
            <person name="Frisvad J.C."/>
            <person name="Nielsen K.F."/>
            <person name="Albang R."/>
            <person name="Albermann K."/>
            <person name="Berka R.M."/>
            <person name="Braus G.H."/>
            <person name="Braus-Stromeyer S.A."/>
            <person name="Corrochano L.M."/>
            <person name="Dai Z."/>
            <person name="van Dijck P.W."/>
            <person name="Hofmann G."/>
            <person name="Lasure L.L."/>
            <person name="Magnuson J.K."/>
            <person name="Menke H."/>
            <person name="Meijer M."/>
            <person name="Meijer S.L."/>
            <person name="Nielsen J.B."/>
            <person name="Nielsen M.L."/>
            <person name="van Ooyen A.J."/>
            <person name="Pel H.J."/>
            <person name="Poulsen L."/>
            <person name="Samson R.A."/>
            <person name="Stam H."/>
            <person name="Tsang A."/>
            <person name="van den Brink J.M."/>
            <person name="Atkins A."/>
            <person name="Aerts A."/>
            <person name="Shapiro H."/>
            <person name="Pangilinan J."/>
            <person name="Salamov A."/>
            <person name="Lou Y."/>
            <person name="Lindquist E."/>
            <person name="Lucas S."/>
            <person name="Grimwood J."/>
            <person name="Grigoriev I.V."/>
            <person name="Kubicek C.P."/>
            <person name="Martinez D."/>
            <person name="van Peij N.N."/>
            <person name="Roubos J.A."/>
            <person name="Nielsen J."/>
            <person name="Baker S.E."/>
        </authorList>
    </citation>
    <scope>NUCLEOTIDE SEQUENCE [LARGE SCALE GENOMIC DNA]</scope>
    <source>
        <strain evidence="8">ATCC 1015 / CBS 113.46 / FGSC A1144 / LSHB Ac4 / NCTC 3858a / NRRL 328 / USDA 3528.7</strain>
    </source>
</reference>
<dbReference type="VEuPathDB" id="FungiDB:ASPNIDRAFT2_1088937"/>
<comment type="caution">
    <text evidence="7">The sequence shown here is derived from an EMBL/GenBank/DDBJ whole genome shotgun (WGS) entry which is preliminary data.</text>
</comment>
<dbReference type="PANTHER" id="PTHR36091">
    <property type="entry name" value="ALTERED INHERITANCE OF MITOCHONDRIA PROTEIN 9, MITOCHONDRIAL"/>
    <property type="match status" value="1"/>
</dbReference>
<keyword evidence="4" id="KW-0809">Transit peptide</keyword>
<dbReference type="EMBL" id="ACJE01000010">
    <property type="protein sequence ID" value="EHA22529.1"/>
    <property type="molecule type" value="Genomic_DNA"/>
</dbReference>
<dbReference type="InterPro" id="IPR051035">
    <property type="entry name" value="Mito_inheritance_9"/>
</dbReference>
<sequence length="366" mass="41413">MDDGREIIAKLPNPNAGRPHFTTASELATMGFSRNTLNPPVPRVYAWSSRASEIPLGAEYIIMEKPAGVGLTDVWDSLKGKQKAHVLDQIVDIQRRLAGARFAKFGSLYYGDDIPDNAYSNSFLYFDSAGNKRRSKRKLSYTCIGSMAWRFPQNIFVNPEEPGQILGIIDCQSSSAYPLSMQIGHPAFLDYNGPVPENWERFPPTTKFIAWMQMNSGRQRRSTEHKLCPIFTYFGGSKPTKPSSNLYKVRIPCGINLLRGVRKNWADIVGLGSDDSSHPIPCPLQSSMEEVQQQEEDGELLAQGVALMDTFISDTGFFKHWDGMVDEIDYERSRKELGRGMVRFLEREARNGDERREWLNALRLMD</sequence>
<evidence type="ECO:0000313" key="7">
    <source>
        <dbReference type="EMBL" id="EHA22529.1"/>
    </source>
</evidence>
<comment type="subcellular location">
    <subcellularLocation>
        <location evidence="1">Mitochondrion</location>
    </subcellularLocation>
</comment>
<evidence type="ECO:0000256" key="5">
    <source>
        <dbReference type="ARBA" id="ARBA00023128"/>
    </source>
</evidence>
<evidence type="ECO:0000256" key="6">
    <source>
        <dbReference type="ARBA" id="ARBA00031849"/>
    </source>
</evidence>
<dbReference type="OrthoDB" id="2906425at2759"/>
<proteinExistence type="inferred from homology"/>
<dbReference type="Proteomes" id="UP000009038">
    <property type="component" value="Unassembled WGS sequence"/>
</dbReference>
<evidence type="ECO:0000313" key="8">
    <source>
        <dbReference type="Proteomes" id="UP000009038"/>
    </source>
</evidence>
<gene>
    <name evidence="7" type="ORF">ASPNIDRAFT_36576</name>
</gene>
<protein>
    <recommendedName>
        <fullName evidence="3">Altered inheritance of mitochondria protein 9, mitochondrial</fullName>
    </recommendedName>
    <alternativeName>
        <fullName evidence="6">Found in mitochondrial proteome protein 29</fullName>
    </alternativeName>
</protein>
<dbReference type="InterPro" id="IPR011009">
    <property type="entry name" value="Kinase-like_dom_sf"/>
</dbReference>
<keyword evidence="5" id="KW-0496">Mitochondrion</keyword>
<dbReference type="AlphaFoldDB" id="G3Y0Y1"/>
<evidence type="ECO:0000256" key="4">
    <source>
        <dbReference type="ARBA" id="ARBA00022946"/>
    </source>
</evidence>
<evidence type="ECO:0000256" key="2">
    <source>
        <dbReference type="ARBA" id="ARBA00005543"/>
    </source>
</evidence>
<name>G3Y0Y1_ASPNA</name>
<evidence type="ECO:0000256" key="1">
    <source>
        <dbReference type="ARBA" id="ARBA00004173"/>
    </source>
</evidence>
<comment type="similarity">
    <text evidence="2">Belongs to the AIM9 family.</text>
</comment>